<proteinExistence type="predicted"/>
<evidence type="ECO:0000313" key="2">
    <source>
        <dbReference type="EMBL" id="TGB01905.1"/>
    </source>
</evidence>
<dbReference type="EMBL" id="SRJC01000004">
    <property type="protein sequence ID" value="TGB01905.1"/>
    <property type="molecule type" value="Genomic_DNA"/>
</dbReference>
<accession>A0A4Z0GVX7</accession>
<dbReference type="AlphaFoldDB" id="A0A4Z0GVX7"/>
<dbReference type="RefSeq" id="WP_079477162.1">
    <property type="nucleotide sequence ID" value="NZ_FVYZ01000002.1"/>
</dbReference>
<sequence length="204" mass="23254">MNDLLDRKLKKLDHNIKYDHVPFDKDKTKMAVLEAPKTSRKQSYSWLFKAMPVPLLAALVIVCFQFDFSPSSSETHMAAQSPIKSNVTEMKTSIYAEPEMLSNNTEGKATMTKSQSTMVRETYVFHNDQEYIQTGRTVNQPELHEVIGTVKIEQVANEPLLEETKIYSIKGEDTDEHIAIQSRRNTGIGSTSISKQGYFVFEKR</sequence>
<evidence type="ECO:0000256" key="1">
    <source>
        <dbReference type="SAM" id="Phobius"/>
    </source>
</evidence>
<keyword evidence="1" id="KW-0472">Membrane</keyword>
<reference evidence="2 3" key="1">
    <citation type="journal article" date="2003" name="Int. J. Syst. Evol. Microbiol.">
        <title>Halobacillus salinus sp. nov., isolated from a salt lake on the coast of the East Sea in Korea.</title>
        <authorList>
            <person name="Yoon J.H."/>
            <person name="Kang K.H."/>
            <person name="Park Y.H."/>
        </authorList>
    </citation>
    <scope>NUCLEOTIDE SEQUENCE [LARGE SCALE GENOMIC DNA]</scope>
    <source>
        <strain evidence="2 3">HSL-3</strain>
    </source>
</reference>
<dbReference type="OrthoDB" id="2969120at2"/>
<feature type="transmembrane region" description="Helical" evidence="1">
    <location>
        <begin position="46"/>
        <end position="68"/>
    </location>
</feature>
<dbReference type="STRING" id="192814.GCA_900166575_03733"/>
<name>A0A4Z0GVX7_9BACI</name>
<gene>
    <name evidence="2" type="ORF">E4663_14820</name>
</gene>
<dbReference type="Proteomes" id="UP000297982">
    <property type="component" value="Unassembled WGS sequence"/>
</dbReference>
<organism evidence="2 3">
    <name type="scientific">Halobacillus salinus</name>
    <dbReference type="NCBI Taxonomy" id="192814"/>
    <lineage>
        <taxon>Bacteria</taxon>
        <taxon>Bacillati</taxon>
        <taxon>Bacillota</taxon>
        <taxon>Bacilli</taxon>
        <taxon>Bacillales</taxon>
        <taxon>Bacillaceae</taxon>
        <taxon>Halobacillus</taxon>
    </lineage>
</organism>
<protein>
    <submittedName>
        <fullName evidence="2">Uncharacterized protein</fullName>
    </submittedName>
</protein>
<comment type="caution">
    <text evidence="2">The sequence shown here is derived from an EMBL/GenBank/DDBJ whole genome shotgun (WGS) entry which is preliminary data.</text>
</comment>
<evidence type="ECO:0000313" key="3">
    <source>
        <dbReference type="Proteomes" id="UP000297982"/>
    </source>
</evidence>
<keyword evidence="1" id="KW-0812">Transmembrane</keyword>
<keyword evidence="1" id="KW-1133">Transmembrane helix</keyword>
<keyword evidence="3" id="KW-1185">Reference proteome</keyword>